<accession>A0ABQ1VFY6</accession>
<dbReference type="GO" id="GO:0032259">
    <property type="term" value="P:methylation"/>
    <property type="evidence" value="ECO:0007669"/>
    <property type="project" value="UniProtKB-KW"/>
</dbReference>
<comment type="subcellular location">
    <subcellularLocation>
        <location evidence="6">Cytoplasm</location>
    </subcellularLocation>
</comment>
<dbReference type="HAMAP" id="MF_00074">
    <property type="entry name" value="16SrRNA_methyltr_G"/>
    <property type="match status" value="1"/>
</dbReference>
<evidence type="ECO:0000256" key="1">
    <source>
        <dbReference type="ARBA" id="ARBA00022490"/>
    </source>
</evidence>
<evidence type="ECO:0000256" key="4">
    <source>
        <dbReference type="ARBA" id="ARBA00022679"/>
    </source>
</evidence>
<dbReference type="EC" id="2.1.1.170" evidence="6"/>
<comment type="caution">
    <text evidence="7">The sequence shown here is derived from an EMBL/GenBank/DDBJ whole genome shotgun (WGS) entry which is preliminary data.</text>
</comment>
<dbReference type="GO" id="GO:0008168">
    <property type="term" value="F:methyltransferase activity"/>
    <property type="evidence" value="ECO:0007669"/>
    <property type="project" value="UniProtKB-KW"/>
</dbReference>
<keyword evidence="8" id="KW-1185">Reference proteome</keyword>
<reference evidence="8" key="1">
    <citation type="journal article" date="2019" name="Int. J. Syst. Evol. Microbiol.">
        <title>The Global Catalogue of Microorganisms (GCM) 10K type strain sequencing project: providing services to taxonomists for standard genome sequencing and annotation.</title>
        <authorList>
            <consortium name="The Broad Institute Genomics Platform"/>
            <consortium name="The Broad Institute Genome Sequencing Center for Infectious Disease"/>
            <person name="Wu L."/>
            <person name="Ma J."/>
        </authorList>
    </citation>
    <scope>NUCLEOTIDE SEQUENCE [LARGE SCALE GENOMIC DNA]</scope>
    <source>
        <strain evidence="8">CGMCC 1.15419</strain>
    </source>
</reference>
<name>A0ABQ1VFY6_9RHOB</name>
<dbReference type="RefSeq" id="WP_188714497.1">
    <property type="nucleotide sequence ID" value="NZ_BMIV01000003.1"/>
</dbReference>
<evidence type="ECO:0000256" key="2">
    <source>
        <dbReference type="ARBA" id="ARBA00022552"/>
    </source>
</evidence>
<dbReference type="Pfam" id="PF02527">
    <property type="entry name" value="GidB"/>
    <property type="match status" value="1"/>
</dbReference>
<dbReference type="PANTHER" id="PTHR31760">
    <property type="entry name" value="S-ADENOSYL-L-METHIONINE-DEPENDENT METHYLTRANSFERASES SUPERFAMILY PROTEIN"/>
    <property type="match status" value="1"/>
</dbReference>
<feature type="binding site" evidence="6">
    <location>
        <position position="67"/>
    </location>
    <ligand>
        <name>S-adenosyl-L-methionine</name>
        <dbReference type="ChEBI" id="CHEBI:59789"/>
    </ligand>
</feature>
<evidence type="ECO:0000313" key="7">
    <source>
        <dbReference type="EMBL" id="GGF61989.1"/>
    </source>
</evidence>
<dbReference type="NCBIfam" id="TIGR00138">
    <property type="entry name" value="rsmG_gidB"/>
    <property type="match status" value="1"/>
</dbReference>
<evidence type="ECO:0000256" key="6">
    <source>
        <dbReference type="HAMAP-Rule" id="MF_00074"/>
    </source>
</evidence>
<feature type="binding site" evidence="6">
    <location>
        <position position="129"/>
    </location>
    <ligand>
        <name>S-adenosyl-L-methionine</name>
        <dbReference type="ChEBI" id="CHEBI:59789"/>
    </ligand>
</feature>
<evidence type="ECO:0000256" key="5">
    <source>
        <dbReference type="ARBA" id="ARBA00022691"/>
    </source>
</evidence>
<evidence type="ECO:0000313" key="8">
    <source>
        <dbReference type="Proteomes" id="UP000640509"/>
    </source>
</evidence>
<dbReference type="PANTHER" id="PTHR31760:SF0">
    <property type="entry name" value="S-ADENOSYL-L-METHIONINE-DEPENDENT METHYLTRANSFERASES SUPERFAMILY PROTEIN"/>
    <property type="match status" value="1"/>
</dbReference>
<gene>
    <name evidence="7" type="primary">gidB</name>
    <name evidence="6" type="synonym">rsmG</name>
    <name evidence="7" type="ORF">GCM10011402_12530</name>
</gene>
<keyword evidence="4 6" id="KW-0808">Transferase</keyword>
<comment type="caution">
    <text evidence="6">Lacks conserved residue(s) required for the propagation of feature annotation.</text>
</comment>
<comment type="function">
    <text evidence="6">Specifically methylates the N7 position of guanine in position 527 of 16S rRNA.</text>
</comment>
<dbReference type="InterPro" id="IPR029063">
    <property type="entry name" value="SAM-dependent_MTases_sf"/>
</dbReference>
<dbReference type="PIRSF" id="PIRSF003078">
    <property type="entry name" value="GidB"/>
    <property type="match status" value="1"/>
</dbReference>
<protein>
    <recommendedName>
        <fullName evidence="6">Ribosomal RNA small subunit methyltransferase G</fullName>
        <ecNumber evidence="6">2.1.1.170</ecNumber>
    </recommendedName>
    <alternativeName>
        <fullName evidence="6">16S rRNA 7-methylguanosine methyltransferase</fullName>
        <shortName evidence="6">16S rRNA m7G methyltransferase</shortName>
    </alternativeName>
</protein>
<organism evidence="7 8">
    <name type="scientific">Paracoccus acridae</name>
    <dbReference type="NCBI Taxonomy" id="1795310"/>
    <lineage>
        <taxon>Bacteria</taxon>
        <taxon>Pseudomonadati</taxon>
        <taxon>Pseudomonadota</taxon>
        <taxon>Alphaproteobacteria</taxon>
        <taxon>Rhodobacterales</taxon>
        <taxon>Paracoccaceae</taxon>
        <taxon>Paracoccus</taxon>
    </lineage>
</organism>
<comment type="catalytic activity">
    <reaction evidence="6">
        <text>guanosine(527) in 16S rRNA + S-adenosyl-L-methionine = N(7)-methylguanosine(527) in 16S rRNA + S-adenosyl-L-homocysteine</text>
        <dbReference type="Rhea" id="RHEA:42732"/>
        <dbReference type="Rhea" id="RHEA-COMP:10209"/>
        <dbReference type="Rhea" id="RHEA-COMP:10210"/>
        <dbReference type="ChEBI" id="CHEBI:57856"/>
        <dbReference type="ChEBI" id="CHEBI:59789"/>
        <dbReference type="ChEBI" id="CHEBI:74269"/>
        <dbReference type="ChEBI" id="CHEBI:74480"/>
        <dbReference type="EC" id="2.1.1.170"/>
    </reaction>
</comment>
<feature type="binding site" evidence="6">
    <location>
        <begin position="115"/>
        <end position="116"/>
    </location>
    <ligand>
        <name>S-adenosyl-L-methionine</name>
        <dbReference type="ChEBI" id="CHEBI:59789"/>
    </ligand>
</feature>
<feature type="binding site" evidence="6">
    <location>
        <position position="62"/>
    </location>
    <ligand>
        <name>S-adenosyl-L-methionine</name>
        <dbReference type="ChEBI" id="CHEBI:59789"/>
    </ligand>
</feature>
<proteinExistence type="inferred from homology"/>
<dbReference type="Gene3D" id="3.40.50.150">
    <property type="entry name" value="Vaccinia Virus protein VP39"/>
    <property type="match status" value="1"/>
</dbReference>
<dbReference type="InterPro" id="IPR003682">
    <property type="entry name" value="rRNA_ssu_MeTfrase_G"/>
</dbReference>
<keyword evidence="2 6" id="KW-0698">rRNA processing</keyword>
<keyword evidence="5 6" id="KW-0949">S-adenosyl-L-methionine</keyword>
<dbReference type="SUPFAM" id="SSF53335">
    <property type="entry name" value="S-adenosyl-L-methionine-dependent methyltransferases"/>
    <property type="match status" value="1"/>
</dbReference>
<dbReference type="EMBL" id="BMIV01000003">
    <property type="protein sequence ID" value="GGF61989.1"/>
    <property type="molecule type" value="Genomic_DNA"/>
</dbReference>
<keyword evidence="1 6" id="KW-0963">Cytoplasm</keyword>
<dbReference type="Proteomes" id="UP000640509">
    <property type="component" value="Unassembled WGS sequence"/>
</dbReference>
<sequence>MIVSRETKDRLTIYGDLLGRWNSKINLISPATLPYLQERHFDDCLQVSEIAGGTSGLWVDLGSGGGLPGLVLAISSSDTDIKFKLVESDKRKAAFLRTVVRETALTNVTIVNERIEALSPQNADYVSARALAPLRQLMAYLALHMAPSGKAFLMKGVLWRQEVQDARKTWNFDYIAHPSRTEAGAAILEVTGVRHGGA</sequence>
<comment type="similarity">
    <text evidence="6">Belongs to the methyltransferase superfamily. RNA methyltransferase RsmG family.</text>
</comment>
<keyword evidence="3 6" id="KW-0489">Methyltransferase</keyword>
<evidence type="ECO:0000256" key="3">
    <source>
        <dbReference type="ARBA" id="ARBA00022603"/>
    </source>
</evidence>